<evidence type="ECO:0000256" key="15">
    <source>
        <dbReference type="ARBA" id="ARBA00032605"/>
    </source>
</evidence>
<protein>
    <recommendedName>
        <fullName evidence="6 19">Adenosylcobinamide-GDP ribazoletransferase</fullName>
        <ecNumber evidence="5 19">2.7.8.26</ecNumber>
    </recommendedName>
    <alternativeName>
        <fullName evidence="16 19">Cobalamin synthase</fullName>
    </alternativeName>
    <alternativeName>
        <fullName evidence="15 19">Cobalamin-5'-phosphate synthase</fullName>
    </alternativeName>
</protein>
<evidence type="ECO:0000256" key="9">
    <source>
        <dbReference type="ARBA" id="ARBA00022679"/>
    </source>
</evidence>
<dbReference type="GO" id="GO:0008818">
    <property type="term" value="F:cobalamin 5'-phosphate synthase activity"/>
    <property type="evidence" value="ECO:0007669"/>
    <property type="project" value="UniProtKB-UniRule"/>
</dbReference>
<dbReference type="HOGENOM" id="CLU_057426_1_0_10"/>
<dbReference type="STRING" id="319225.Plut_1131"/>
<feature type="transmembrane region" description="Helical" evidence="19">
    <location>
        <begin position="138"/>
        <end position="157"/>
    </location>
</feature>
<feature type="transmembrane region" description="Helical" evidence="19">
    <location>
        <begin position="178"/>
        <end position="194"/>
    </location>
</feature>
<dbReference type="Proteomes" id="UP000002709">
    <property type="component" value="Chromosome"/>
</dbReference>
<evidence type="ECO:0000256" key="19">
    <source>
        <dbReference type="HAMAP-Rule" id="MF_00719"/>
    </source>
</evidence>
<dbReference type="Pfam" id="PF02654">
    <property type="entry name" value="CobS"/>
    <property type="match status" value="1"/>
</dbReference>
<evidence type="ECO:0000313" key="21">
    <source>
        <dbReference type="Proteomes" id="UP000002709"/>
    </source>
</evidence>
<dbReference type="AlphaFoldDB" id="Q3B3T8"/>
<dbReference type="GO" id="GO:0051073">
    <property type="term" value="F:adenosylcobinamide-GDP ribazoletransferase activity"/>
    <property type="evidence" value="ECO:0007669"/>
    <property type="project" value="UniProtKB-UniRule"/>
</dbReference>
<evidence type="ECO:0000256" key="5">
    <source>
        <dbReference type="ARBA" id="ARBA00013200"/>
    </source>
</evidence>
<accession>Q3B3T8</accession>
<evidence type="ECO:0000256" key="1">
    <source>
        <dbReference type="ARBA" id="ARBA00001946"/>
    </source>
</evidence>
<keyword evidence="8 19" id="KW-0169">Cobalamin biosynthesis</keyword>
<dbReference type="PANTHER" id="PTHR34148">
    <property type="entry name" value="ADENOSYLCOBINAMIDE-GDP RIBAZOLETRANSFERASE"/>
    <property type="match status" value="1"/>
</dbReference>
<keyword evidence="12 19" id="KW-1133">Transmembrane helix</keyword>
<keyword evidence="10 19" id="KW-0812">Transmembrane</keyword>
<dbReference type="EMBL" id="CP000096">
    <property type="protein sequence ID" value="ABB23993.1"/>
    <property type="molecule type" value="Genomic_DNA"/>
</dbReference>
<evidence type="ECO:0000256" key="2">
    <source>
        <dbReference type="ARBA" id="ARBA00004651"/>
    </source>
</evidence>
<evidence type="ECO:0000256" key="6">
    <source>
        <dbReference type="ARBA" id="ARBA00015850"/>
    </source>
</evidence>
<comment type="similarity">
    <text evidence="4 19">Belongs to the CobS family.</text>
</comment>
<dbReference type="eggNOG" id="COG0368">
    <property type="taxonomic scope" value="Bacteria"/>
</dbReference>
<keyword evidence="7 19" id="KW-1003">Cell membrane</keyword>
<comment type="function">
    <text evidence="14 19">Joins adenosylcobinamide-GDP and alpha-ribazole to generate adenosylcobalamin (Ado-cobalamin). Also synthesizes adenosylcobalamin 5'-phosphate from adenosylcobinamide-GDP and alpha-ribazole 5'-phosphate.</text>
</comment>
<dbReference type="UniPathway" id="UPA00148">
    <property type="reaction ID" value="UER00238"/>
</dbReference>
<evidence type="ECO:0000256" key="16">
    <source>
        <dbReference type="ARBA" id="ARBA00032853"/>
    </source>
</evidence>
<evidence type="ECO:0000256" key="18">
    <source>
        <dbReference type="ARBA" id="ARBA00049504"/>
    </source>
</evidence>
<evidence type="ECO:0000256" key="12">
    <source>
        <dbReference type="ARBA" id="ARBA00022989"/>
    </source>
</evidence>
<evidence type="ECO:0000256" key="14">
    <source>
        <dbReference type="ARBA" id="ARBA00025228"/>
    </source>
</evidence>
<organism evidence="20 21">
    <name type="scientific">Chlorobium luteolum (strain DSM 273 / BCRC 81028 / 2530)</name>
    <name type="common">Pelodictyon luteolum</name>
    <dbReference type="NCBI Taxonomy" id="319225"/>
    <lineage>
        <taxon>Bacteria</taxon>
        <taxon>Pseudomonadati</taxon>
        <taxon>Chlorobiota</taxon>
        <taxon>Chlorobiia</taxon>
        <taxon>Chlorobiales</taxon>
        <taxon>Chlorobiaceae</taxon>
        <taxon>Chlorobium/Pelodictyon group</taxon>
        <taxon>Pelodictyon</taxon>
    </lineage>
</organism>
<dbReference type="InterPro" id="IPR003805">
    <property type="entry name" value="CobS"/>
</dbReference>
<comment type="subcellular location">
    <subcellularLocation>
        <location evidence="19">Cell inner membrane</location>
        <topology evidence="19">Multi-pass membrane protein</topology>
    </subcellularLocation>
    <subcellularLocation>
        <location evidence="2">Cell membrane</location>
        <topology evidence="2">Multi-pass membrane protein</topology>
    </subcellularLocation>
</comment>
<dbReference type="OrthoDB" id="9794626at2"/>
<feature type="transmembrane region" description="Helical" evidence="19">
    <location>
        <begin position="108"/>
        <end position="126"/>
    </location>
</feature>
<comment type="cofactor">
    <cofactor evidence="1 19">
        <name>Mg(2+)</name>
        <dbReference type="ChEBI" id="CHEBI:18420"/>
    </cofactor>
</comment>
<feature type="transmembrane region" description="Helical" evidence="19">
    <location>
        <begin position="230"/>
        <end position="252"/>
    </location>
</feature>
<evidence type="ECO:0000256" key="4">
    <source>
        <dbReference type="ARBA" id="ARBA00010561"/>
    </source>
</evidence>
<evidence type="ECO:0000256" key="7">
    <source>
        <dbReference type="ARBA" id="ARBA00022475"/>
    </source>
</evidence>
<reference evidence="21" key="1">
    <citation type="submission" date="2005-08" db="EMBL/GenBank/DDBJ databases">
        <title>Complete sequence of Pelodictyon luteolum DSM 273.</title>
        <authorList>
            <consortium name="US DOE Joint Genome Institute"/>
            <person name="Copeland A."/>
            <person name="Lucas S."/>
            <person name="Lapidus A."/>
            <person name="Barry K."/>
            <person name="Detter J.C."/>
            <person name="Glavina T."/>
            <person name="Hammon N."/>
            <person name="Israni S."/>
            <person name="Pitluck S."/>
            <person name="Bryant D."/>
            <person name="Schmutz J."/>
            <person name="Larimer F."/>
            <person name="Land M."/>
            <person name="Kyrpides N."/>
            <person name="Ivanova N."/>
            <person name="Richardson P."/>
        </authorList>
    </citation>
    <scope>NUCLEOTIDE SEQUENCE [LARGE SCALE GENOMIC DNA]</scope>
    <source>
        <strain evidence="21">DSM 273 / BCRC 81028 / 2530</strain>
    </source>
</reference>
<evidence type="ECO:0000313" key="20">
    <source>
        <dbReference type="EMBL" id="ABB23993.1"/>
    </source>
</evidence>
<evidence type="ECO:0000256" key="3">
    <source>
        <dbReference type="ARBA" id="ARBA00004663"/>
    </source>
</evidence>
<dbReference type="GO" id="GO:0005886">
    <property type="term" value="C:plasma membrane"/>
    <property type="evidence" value="ECO:0007669"/>
    <property type="project" value="UniProtKB-SubCell"/>
</dbReference>
<name>Q3B3T8_CHLL3</name>
<dbReference type="EC" id="2.7.8.26" evidence="5 19"/>
<keyword evidence="11 19" id="KW-0460">Magnesium</keyword>
<keyword evidence="13 19" id="KW-0472">Membrane</keyword>
<sequence>MLNGLVTGLVTALRTLSVFPVPGREARSFSSALYWFPAVGLLLGLFVAGSGWIGYLAGWDRFGAALMVVSGLVVTRGMHADGLADMFDGFWGGRDRDSALRIMKDPNVGSFGALGLGSLLLFKWVALEQLLSFGAFDWVIAGVVLARTAQVALAVALPYARSGGGTAEGFVVGAGRKHAVVSSLSALLIIVFVLKSTPGAVVIVTGASLASTLFIGWLSSKKIGGVTGDVLGAVSEVTEIAVWTAGGLYFMLR</sequence>
<keyword evidence="19" id="KW-0997">Cell inner membrane</keyword>
<feature type="transmembrane region" description="Helical" evidence="19">
    <location>
        <begin position="200"/>
        <end position="218"/>
    </location>
</feature>
<comment type="catalytic activity">
    <reaction evidence="17 19">
        <text>alpha-ribazole + adenosylcob(III)inamide-GDP = adenosylcob(III)alamin + GMP + H(+)</text>
        <dbReference type="Rhea" id="RHEA:16049"/>
        <dbReference type="ChEBI" id="CHEBI:10329"/>
        <dbReference type="ChEBI" id="CHEBI:15378"/>
        <dbReference type="ChEBI" id="CHEBI:18408"/>
        <dbReference type="ChEBI" id="CHEBI:58115"/>
        <dbReference type="ChEBI" id="CHEBI:60487"/>
        <dbReference type="EC" id="2.7.8.26"/>
    </reaction>
</comment>
<evidence type="ECO:0000256" key="17">
    <source>
        <dbReference type="ARBA" id="ARBA00048623"/>
    </source>
</evidence>
<keyword evidence="9 19" id="KW-0808">Transferase</keyword>
<proteinExistence type="inferred from homology"/>
<keyword evidence="21" id="KW-1185">Reference proteome</keyword>
<dbReference type="GO" id="GO:0009236">
    <property type="term" value="P:cobalamin biosynthetic process"/>
    <property type="evidence" value="ECO:0007669"/>
    <property type="project" value="UniProtKB-UniRule"/>
</dbReference>
<gene>
    <name evidence="19" type="primary">cobS</name>
    <name evidence="20" type="ordered locus">Plut_1131</name>
</gene>
<dbReference type="HAMAP" id="MF_00719">
    <property type="entry name" value="CobS"/>
    <property type="match status" value="1"/>
</dbReference>
<evidence type="ECO:0000256" key="8">
    <source>
        <dbReference type="ARBA" id="ARBA00022573"/>
    </source>
</evidence>
<dbReference type="KEGG" id="plt:Plut_1131"/>
<evidence type="ECO:0000256" key="10">
    <source>
        <dbReference type="ARBA" id="ARBA00022692"/>
    </source>
</evidence>
<comment type="catalytic activity">
    <reaction evidence="18 19">
        <text>alpha-ribazole 5'-phosphate + adenosylcob(III)inamide-GDP = adenosylcob(III)alamin 5'-phosphate + GMP + H(+)</text>
        <dbReference type="Rhea" id="RHEA:23560"/>
        <dbReference type="ChEBI" id="CHEBI:15378"/>
        <dbReference type="ChEBI" id="CHEBI:57918"/>
        <dbReference type="ChEBI" id="CHEBI:58115"/>
        <dbReference type="ChEBI" id="CHEBI:60487"/>
        <dbReference type="ChEBI" id="CHEBI:60493"/>
        <dbReference type="EC" id="2.7.8.26"/>
    </reaction>
</comment>
<dbReference type="RefSeq" id="WP_011357865.1">
    <property type="nucleotide sequence ID" value="NC_007512.1"/>
</dbReference>
<evidence type="ECO:0000256" key="13">
    <source>
        <dbReference type="ARBA" id="ARBA00023136"/>
    </source>
</evidence>
<dbReference type="PANTHER" id="PTHR34148:SF1">
    <property type="entry name" value="ADENOSYLCOBINAMIDE-GDP RIBAZOLETRANSFERASE"/>
    <property type="match status" value="1"/>
</dbReference>
<feature type="transmembrane region" description="Helical" evidence="19">
    <location>
        <begin position="33"/>
        <end position="57"/>
    </location>
</feature>
<evidence type="ECO:0000256" key="11">
    <source>
        <dbReference type="ARBA" id="ARBA00022842"/>
    </source>
</evidence>
<comment type="pathway">
    <text evidence="3 19">Cofactor biosynthesis; adenosylcobalamin biosynthesis; adenosylcobalamin from cob(II)yrinate a,c-diamide: step 7/7.</text>
</comment>